<sequence length="55" mass="6148">MNSYASKSNANQAPRAFARINAMEVTKTVDEQNNEELFLSVVTTFHPEPEFGMLA</sequence>
<proteinExistence type="predicted"/>
<dbReference type="Proteomes" id="UP000663181">
    <property type="component" value="Chromosome"/>
</dbReference>
<organism evidence="1 2">
    <name type="scientific">Dyella caseinilytica</name>
    <dbReference type="NCBI Taxonomy" id="1849581"/>
    <lineage>
        <taxon>Bacteria</taxon>
        <taxon>Pseudomonadati</taxon>
        <taxon>Pseudomonadota</taxon>
        <taxon>Gammaproteobacteria</taxon>
        <taxon>Lysobacterales</taxon>
        <taxon>Rhodanobacteraceae</taxon>
        <taxon>Dyella</taxon>
    </lineage>
</organism>
<gene>
    <name evidence="1" type="ORF">ISN74_05335</name>
</gene>
<dbReference type="EMBL" id="CP064030">
    <property type="protein sequence ID" value="QRN54780.1"/>
    <property type="molecule type" value="Genomic_DNA"/>
</dbReference>
<reference evidence="1 2" key="1">
    <citation type="submission" date="2020-10" db="EMBL/GenBank/DDBJ databases">
        <title>Phylogeny of dyella-like bacteria.</title>
        <authorList>
            <person name="Fu J."/>
        </authorList>
    </citation>
    <scope>NUCLEOTIDE SEQUENCE [LARGE SCALE GENOMIC DNA]</scope>
    <source>
        <strain evidence="1 2">DHOB09</strain>
    </source>
</reference>
<protein>
    <submittedName>
        <fullName evidence="1">Uncharacterized protein</fullName>
    </submittedName>
</protein>
<keyword evidence="2" id="KW-1185">Reference proteome</keyword>
<evidence type="ECO:0000313" key="1">
    <source>
        <dbReference type="EMBL" id="QRN54780.1"/>
    </source>
</evidence>
<dbReference type="RefSeq" id="WP_188798079.1">
    <property type="nucleotide sequence ID" value="NZ_BMIZ01000001.1"/>
</dbReference>
<evidence type="ECO:0000313" key="2">
    <source>
        <dbReference type="Proteomes" id="UP000663181"/>
    </source>
</evidence>
<accession>A0ABX7GWV1</accession>
<name>A0ABX7GWV1_9GAMM</name>